<evidence type="ECO:0000313" key="1">
    <source>
        <dbReference type="EMBL" id="EKC34246.1"/>
    </source>
</evidence>
<dbReference type="AlphaFoldDB" id="K1RJ16"/>
<proteinExistence type="predicted"/>
<gene>
    <name evidence="1" type="ORF">CGI_10014192</name>
</gene>
<accession>K1RJ16</accession>
<protein>
    <submittedName>
        <fullName evidence="1">Uncharacterized protein</fullName>
    </submittedName>
</protein>
<name>K1RJ16_MAGGI</name>
<organism evidence="1">
    <name type="scientific">Magallana gigas</name>
    <name type="common">Pacific oyster</name>
    <name type="synonym">Crassostrea gigas</name>
    <dbReference type="NCBI Taxonomy" id="29159"/>
    <lineage>
        <taxon>Eukaryota</taxon>
        <taxon>Metazoa</taxon>
        <taxon>Spiralia</taxon>
        <taxon>Lophotrochozoa</taxon>
        <taxon>Mollusca</taxon>
        <taxon>Bivalvia</taxon>
        <taxon>Autobranchia</taxon>
        <taxon>Pteriomorphia</taxon>
        <taxon>Ostreida</taxon>
        <taxon>Ostreoidea</taxon>
        <taxon>Ostreidae</taxon>
        <taxon>Magallana</taxon>
    </lineage>
</organism>
<reference evidence="1" key="1">
    <citation type="journal article" date="2012" name="Nature">
        <title>The oyster genome reveals stress adaptation and complexity of shell formation.</title>
        <authorList>
            <person name="Zhang G."/>
            <person name="Fang X."/>
            <person name="Guo X."/>
            <person name="Li L."/>
            <person name="Luo R."/>
            <person name="Xu F."/>
            <person name="Yang P."/>
            <person name="Zhang L."/>
            <person name="Wang X."/>
            <person name="Qi H."/>
            <person name="Xiong Z."/>
            <person name="Que H."/>
            <person name="Xie Y."/>
            <person name="Holland P.W."/>
            <person name="Paps J."/>
            <person name="Zhu Y."/>
            <person name="Wu F."/>
            <person name="Chen Y."/>
            <person name="Wang J."/>
            <person name="Peng C."/>
            <person name="Meng J."/>
            <person name="Yang L."/>
            <person name="Liu J."/>
            <person name="Wen B."/>
            <person name="Zhang N."/>
            <person name="Huang Z."/>
            <person name="Zhu Q."/>
            <person name="Feng Y."/>
            <person name="Mount A."/>
            <person name="Hedgecock D."/>
            <person name="Xu Z."/>
            <person name="Liu Y."/>
            <person name="Domazet-Loso T."/>
            <person name="Du Y."/>
            <person name="Sun X."/>
            <person name="Zhang S."/>
            <person name="Liu B."/>
            <person name="Cheng P."/>
            <person name="Jiang X."/>
            <person name="Li J."/>
            <person name="Fan D."/>
            <person name="Wang W."/>
            <person name="Fu W."/>
            <person name="Wang T."/>
            <person name="Wang B."/>
            <person name="Zhang J."/>
            <person name="Peng Z."/>
            <person name="Li Y."/>
            <person name="Li N."/>
            <person name="Wang J."/>
            <person name="Chen M."/>
            <person name="He Y."/>
            <person name="Tan F."/>
            <person name="Song X."/>
            <person name="Zheng Q."/>
            <person name="Huang R."/>
            <person name="Yang H."/>
            <person name="Du X."/>
            <person name="Chen L."/>
            <person name="Yang M."/>
            <person name="Gaffney P.M."/>
            <person name="Wang S."/>
            <person name="Luo L."/>
            <person name="She Z."/>
            <person name="Ming Y."/>
            <person name="Huang W."/>
            <person name="Zhang S."/>
            <person name="Huang B."/>
            <person name="Zhang Y."/>
            <person name="Qu T."/>
            <person name="Ni P."/>
            <person name="Miao G."/>
            <person name="Wang J."/>
            <person name="Wang Q."/>
            <person name="Steinberg C.E."/>
            <person name="Wang H."/>
            <person name="Li N."/>
            <person name="Qian L."/>
            <person name="Zhang G."/>
            <person name="Li Y."/>
            <person name="Yang H."/>
            <person name="Liu X."/>
            <person name="Wang J."/>
            <person name="Yin Y."/>
            <person name="Wang J."/>
        </authorList>
    </citation>
    <scope>NUCLEOTIDE SEQUENCE [LARGE SCALE GENOMIC DNA]</scope>
    <source>
        <strain evidence="1">05x7-T-G4-1.051#20</strain>
    </source>
</reference>
<dbReference type="HOGENOM" id="CLU_1002035_0_0_1"/>
<sequence>MLLYPFISVALFQDLVRNLTLLDLMGVKADTKPLLNVRNLKKFTLYLYTYATSQNIVRCKSKDLSNPENNNPEETEFLQHESNENKAGIKVNDEDSNNSPVACNSEEVKLEVKDTNGKTTNSPVACNSEEIKLEVKDTNGKTTSIGLAVADVDVEHLPEAVPARDKATFIAFDLETTDLNCCRAMIVDGHMKGTRLVCDYSEGEIECEEIGSVQMGCKETPIKGSYYCVDHQFSTIPTKQSYLVTHAENKKQLQCKTENRKQAANKHRSAGICCAINN</sequence>
<dbReference type="InParanoid" id="K1RJ16"/>
<dbReference type="EMBL" id="JH816257">
    <property type="protein sequence ID" value="EKC34246.1"/>
    <property type="molecule type" value="Genomic_DNA"/>
</dbReference>